<gene>
    <name evidence="9" type="ORF">DLM86_24980</name>
</gene>
<evidence type="ECO:0000256" key="3">
    <source>
        <dbReference type="ARBA" id="ARBA00022475"/>
    </source>
</evidence>
<keyword evidence="5 7" id="KW-1133">Transmembrane helix</keyword>
<comment type="similarity">
    <text evidence="7">Belongs to the binding-protein-dependent transport system permease family.</text>
</comment>
<feature type="transmembrane region" description="Helical" evidence="7">
    <location>
        <begin position="182"/>
        <end position="207"/>
    </location>
</feature>
<dbReference type="EMBL" id="QJVJ01000013">
    <property type="protein sequence ID" value="PYI51287.1"/>
    <property type="molecule type" value="Genomic_DNA"/>
</dbReference>
<dbReference type="AlphaFoldDB" id="A0A2V5KKU4"/>
<reference evidence="9 10" key="1">
    <citation type="submission" date="2018-05" db="EMBL/GenBank/DDBJ databases">
        <title>Paenibacillus flagellatus sp. nov., isolated from selenium mineral soil.</title>
        <authorList>
            <person name="Dai X."/>
        </authorList>
    </citation>
    <scope>NUCLEOTIDE SEQUENCE [LARGE SCALE GENOMIC DNA]</scope>
    <source>
        <strain evidence="9 10">DXL2</strain>
    </source>
</reference>
<evidence type="ECO:0000256" key="1">
    <source>
        <dbReference type="ARBA" id="ARBA00004651"/>
    </source>
</evidence>
<feature type="transmembrane region" description="Helical" evidence="7">
    <location>
        <begin position="108"/>
        <end position="129"/>
    </location>
</feature>
<proteinExistence type="inferred from homology"/>
<keyword evidence="2 7" id="KW-0813">Transport</keyword>
<feature type="transmembrane region" description="Helical" evidence="7">
    <location>
        <begin position="240"/>
        <end position="260"/>
    </location>
</feature>
<dbReference type="InterPro" id="IPR000515">
    <property type="entry name" value="MetI-like"/>
</dbReference>
<evidence type="ECO:0000256" key="7">
    <source>
        <dbReference type="RuleBase" id="RU363032"/>
    </source>
</evidence>
<keyword evidence="3" id="KW-1003">Cell membrane</keyword>
<comment type="caution">
    <text evidence="9">The sequence shown here is derived from an EMBL/GenBank/DDBJ whole genome shotgun (WGS) entry which is preliminary data.</text>
</comment>
<evidence type="ECO:0000256" key="2">
    <source>
        <dbReference type="ARBA" id="ARBA00022448"/>
    </source>
</evidence>
<dbReference type="SUPFAM" id="SSF161098">
    <property type="entry name" value="MetI-like"/>
    <property type="match status" value="1"/>
</dbReference>
<feature type="transmembrane region" description="Helical" evidence="7">
    <location>
        <begin position="12"/>
        <end position="36"/>
    </location>
</feature>
<dbReference type="PANTHER" id="PTHR43744">
    <property type="entry name" value="ABC TRANSPORTER PERMEASE PROTEIN MG189-RELATED-RELATED"/>
    <property type="match status" value="1"/>
</dbReference>
<dbReference type="PROSITE" id="PS50928">
    <property type="entry name" value="ABC_TM1"/>
    <property type="match status" value="1"/>
</dbReference>
<dbReference type="OrthoDB" id="153186at2"/>
<dbReference type="GO" id="GO:0055085">
    <property type="term" value="P:transmembrane transport"/>
    <property type="evidence" value="ECO:0007669"/>
    <property type="project" value="InterPro"/>
</dbReference>
<dbReference type="CDD" id="cd06261">
    <property type="entry name" value="TM_PBP2"/>
    <property type="match status" value="1"/>
</dbReference>
<comment type="subcellular location">
    <subcellularLocation>
        <location evidence="1 7">Cell membrane</location>
        <topology evidence="1 7">Multi-pass membrane protein</topology>
    </subcellularLocation>
</comment>
<accession>A0A2V5KKU4</accession>
<keyword evidence="6 7" id="KW-0472">Membrane</keyword>
<dbReference type="GO" id="GO:0005886">
    <property type="term" value="C:plasma membrane"/>
    <property type="evidence" value="ECO:0007669"/>
    <property type="project" value="UniProtKB-SubCell"/>
</dbReference>
<keyword evidence="4 7" id="KW-0812">Transmembrane</keyword>
<dbReference type="RefSeq" id="WP_110842800.1">
    <property type="nucleotide sequence ID" value="NZ_QJVJ01000013.1"/>
</dbReference>
<evidence type="ECO:0000259" key="8">
    <source>
        <dbReference type="PROSITE" id="PS50928"/>
    </source>
</evidence>
<evidence type="ECO:0000256" key="6">
    <source>
        <dbReference type="ARBA" id="ARBA00023136"/>
    </source>
</evidence>
<name>A0A2V5KKU4_9BACL</name>
<evidence type="ECO:0000256" key="4">
    <source>
        <dbReference type="ARBA" id="ARBA00022692"/>
    </source>
</evidence>
<feature type="domain" description="ABC transmembrane type-1" evidence="8">
    <location>
        <begin position="72"/>
        <end position="261"/>
    </location>
</feature>
<evidence type="ECO:0000256" key="5">
    <source>
        <dbReference type="ARBA" id="ARBA00022989"/>
    </source>
</evidence>
<organism evidence="9 10">
    <name type="scientific">Paenibacillus flagellatus</name>
    <dbReference type="NCBI Taxonomy" id="2211139"/>
    <lineage>
        <taxon>Bacteria</taxon>
        <taxon>Bacillati</taxon>
        <taxon>Bacillota</taxon>
        <taxon>Bacilli</taxon>
        <taxon>Bacillales</taxon>
        <taxon>Paenibacillaceae</taxon>
        <taxon>Paenibacillus</taxon>
    </lineage>
</organism>
<dbReference type="Proteomes" id="UP000247476">
    <property type="component" value="Unassembled WGS sequence"/>
</dbReference>
<dbReference type="PANTHER" id="PTHR43744:SF8">
    <property type="entry name" value="SN-GLYCEROL-3-PHOSPHATE TRANSPORT SYSTEM PERMEASE PROTEIN UGPE"/>
    <property type="match status" value="1"/>
</dbReference>
<keyword evidence="10" id="KW-1185">Reference proteome</keyword>
<feature type="transmembrane region" description="Helical" evidence="7">
    <location>
        <begin position="76"/>
        <end position="96"/>
    </location>
</feature>
<evidence type="ECO:0000313" key="10">
    <source>
        <dbReference type="Proteomes" id="UP000247476"/>
    </source>
</evidence>
<protein>
    <submittedName>
        <fullName evidence="9">ABC transporter permease</fullName>
    </submittedName>
</protein>
<evidence type="ECO:0000313" key="9">
    <source>
        <dbReference type="EMBL" id="PYI51287.1"/>
    </source>
</evidence>
<dbReference type="Gene3D" id="1.10.3720.10">
    <property type="entry name" value="MetI-like"/>
    <property type="match status" value="1"/>
</dbReference>
<sequence>MTERRRRRRTGLAELGLWALSAFILVPYLMVVLTSLKSSKEAGLFRLELPSEIHLWDNYRVVFERGLVLQGFTNSMLVTAGSVVTVLLCSALLSFYIARMRGRISEALYRFFLLGMVAPISLVTTFDVLKTFKLLNTRTGIVMIFAGILIPFATFIYVGFVRTIPRELDEAATIDGCGPYRLFAVIIFPLMKPITFTAGILVFMNVWNDSQIPLFFLNDNRYWTMPLNIYRFYGYFSKDWNYIFGNILLTTLPVLLLYLLGQRFMIEGMTSGAVKG</sequence>
<feature type="transmembrane region" description="Helical" evidence="7">
    <location>
        <begin position="141"/>
        <end position="161"/>
    </location>
</feature>
<dbReference type="InterPro" id="IPR035906">
    <property type="entry name" value="MetI-like_sf"/>
</dbReference>
<dbReference type="Pfam" id="PF00528">
    <property type="entry name" value="BPD_transp_1"/>
    <property type="match status" value="1"/>
</dbReference>